<accession>A0ABW1LRG5</accession>
<comment type="caution">
    <text evidence="1">The sequence shown here is derived from an EMBL/GenBank/DDBJ whole genome shotgun (WGS) entry which is preliminary data.</text>
</comment>
<protein>
    <submittedName>
        <fullName evidence="1">Uncharacterized protein</fullName>
    </submittedName>
</protein>
<evidence type="ECO:0000313" key="2">
    <source>
        <dbReference type="Proteomes" id="UP001596135"/>
    </source>
</evidence>
<evidence type="ECO:0000313" key="1">
    <source>
        <dbReference type="EMBL" id="MFC6045723.1"/>
    </source>
</evidence>
<dbReference type="Proteomes" id="UP001596135">
    <property type="component" value="Unassembled WGS sequence"/>
</dbReference>
<proteinExistence type="predicted"/>
<dbReference type="EMBL" id="JBHSRJ010000009">
    <property type="protein sequence ID" value="MFC6045723.1"/>
    <property type="molecule type" value="Genomic_DNA"/>
</dbReference>
<gene>
    <name evidence="1" type="ORF">ACFPYL_21755</name>
</gene>
<dbReference type="RefSeq" id="WP_379159440.1">
    <property type="nucleotide sequence ID" value="NZ_JBHSRJ010000009.1"/>
</dbReference>
<sequence>MTIPLEHVEVLRDEISSKLTELGMLLDLVRDLVDAPQRSLLGFLPPETQKAVDELVADERRARRSHIHDGTGDDVGLKFLNADYPVRGIASPAPLSLSPASFEAYAWATLQHQVKLTGYHLQRRDQIADARGWCDWPRPARELPLTIDDDGELHVPGAVELAAHLRILCWEIRRTTLLEDTLREIKHLTETAENVVDGAGRTLLGECPHCHLETLVVYFRGDQDTPGAMFVRCGKSPKSGHYELCRCESAWCPCKDKPVTHRHTWWRNPREAPDPRIAHDWHDLASRLNIQRATKEPTP</sequence>
<keyword evidence="2" id="KW-1185">Reference proteome</keyword>
<name>A0ABW1LRG5_9ACTN</name>
<organism evidence="1 2">
    <name type="scientific">Nocardioides hankookensis</name>
    <dbReference type="NCBI Taxonomy" id="443157"/>
    <lineage>
        <taxon>Bacteria</taxon>
        <taxon>Bacillati</taxon>
        <taxon>Actinomycetota</taxon>
        <taxon>Actinomycetes</taxon>
        <taxon>Propionibacteriales</taxon>
        <taxon>Nocardioidaceae</taxon>
        <taxon>Nocardioides</taxon>
    </lineage>
</organism>
<reference evidence="2" key="1">
    <citation type="journal article" date="2019" name="Int. J. Syst. Evol. Microbiol.">
        <title>The Global Catalogue of Microorganisms (GCM) 10K type strain sequencing project: providing services to taxonomists for standard genome sequencing and annotation.</title>
        <authorList>
            <consortium name="The Broad Institute Genomics Platform"/>
            <consortium name="The Broad Institute Genome Sequencing Center for Infectious Disease"/>
            <person name="Wu L."/>
            <person name="Ma J."/>
        </authorList>
    </citation>
    <scope>NUCLEOTIDE SEQUENCE [LARGE SCALE GENOMIC DNA]</scope>
    <source>
        <strain evidence="2">CCUG 54522</strain>
    </source>
</reference>